<sequence>MEEVCSYGQRYNSWDPAPYQHHAPRYNAYQSNGYGDASYGYENPSLPHPPSQNGIEEALHNSNNSSNTSNPSNSVDIPSQPLSIPKGSINTLFLCKNQEGREDTLLHEDDVESLNHEEVHECLEEVEMKNEEEEVEYENKEPKGMKIVHCTSSGETPLELPSKLHFEWVNIPDMHFLSPQHYDLLETDGQLRALCGVLDKKKMDILGLDESRFITFGESEFKAYSGHLHNNRAKVEALNLRKRLRPWQSQEKLVDSQRNGWTKFGIPEKVTIINTFGDLPLIWEFLQA</sequence>
<comment type="caution">
    <text evidence="2">The sequence shown here is derived from an EMBL/GenBank/DDBJ whole genome shotgun (WGS) entry which is preliminary data.</text>
</comment>
<protein>
    <submittedName>
        <fullName evidence="2">Uncharacterized protein</fullName>
    </submittedName>
</protein>
<dbReference type="Proteomes" id="UP001341840">
    <property type="component" value="Unassembled WGS sequence"/>
</dbReference>
<evidence type="ECO:0000313" key="2">
    <source>
        <dbReference type="EMBL" id="MED6213808.1"/>
    </source>
</evidence>
<accession>A0ABU6YXI9</accession>
<feature type="compositionally biased region" description="Low complexity" evidence="1">
    <location>
        <begin position="61"/>
        <end position="74"/>
    </location>
</feature>
<feature type="region of interest" description="Disordered" evidence="1">
    <location>
        <begin position="37"/>
        <end position="82"/>
    </location>
</feature>
<dbReference type="EMBL" id="JASCZI010244000">
    <property type="protein sequence ID" value="MED6213808.1"/>
    <property type="molecule type" value="Genomic_DNA"/>
</dbReference>
<proteinExistence type="predicted"/>
<evidence type="ECO:0000313" key="3">
    <source>
        <dbReference type="Proteomes" id="UP001341840"/>
    </source>
</evidence>
<gene>
    <name evidence="2" type="ORF">PIB30_096959</name>
</gene>
<name>A0ABU6YXI9_9FABA</name>
<reference evidence="2 3" key="1">
    <citation type="journal article" date="2023" name="Plants (Basel)">
        <title>Bridging the Gap: Combining Genomics and Transcriptomics Approaches to Understand Stylosanthes scabra, an Orphan Legume from the Brazilian Caatinga.</title>
        <authorList>
            <person name="Ferreira-Neto J.R.C."/>
            <person name="da Silva M.D."/>
            <person name="Binneck E."/>
            <person name="de Melo N.F."/>
            <person name="da Silva R.H."/>
            <person name="de Melo A.L.T.M."/>
            <person name="Pandolfi V."/>
            <person name="Bustamante F.O."/>
            <person name="Brasileiro-Vidal A.C."/>
            <person name="Benko-Iseppon A.M."/>
        </authorList>
    </citation>
    <scope>NUCLEOTIDE SEQUENCE [LARGE SCALE GENOMIC DNA]</scope>
    <source>
        <tissue evidence="2">Leaves</tissue>
    </source>
</reference>
<evidence type="ECO:0000256" key="1">
    <source>
        <dbReference type="SAM" id="MobiDB-lite"/>
    </source>
</evidence>
<organism evidence="2 3">
    <name type="scientific">Stylosanthes scabra</name>
    <dbReference type="NCBI Taxonomy" id="79078"/>
    <lineage>
        <taxon>Eukaryota</taxon>
        <taxon>Viridiplantae</taxon>
        <taxon>Streptophyta</taxon>
        <taxon>Embryophyta</taxon>
        <taxon>Tracheophyta</taxon>
        <taxon>Spermatophyta</taxon>
        <taxon>Magnoliopsida</taxon>
        <taxon>eudicotyledons</taxon>
        <taxon>Gunneridae</taxon>
        <taxon>Pentapetalae</taxon>
        <taxon>rosids</taxon>
        <taxon>fabids</taxon>
        <taxon>Fabales</taxon>
        <taxon>Fabaceae</taxon>
        <taxon>Papilionoideae</taxon>
        <taxon>50 kb inversion clade</taxon>
        <taxon>dalbergioids sensu lato</taxon>
        <taxon>Dalbergieae</taxon>
        <taxon>Pterocarpus clade</taxon>
        <taxon>Stylosanthes</taxon>
    </lineage>
</organism>
<keyword evidence="3" id="KW-1185">Reference proteome</keyword>